<keyword evidence="3" id="KW-1185">Reference proteome</keyword>
<dbReference type="EMBL" id="QBKQ01000002">
    <property type="protein sequence ID" value="PTX43589.1"/>
    <property type="molecule type" value="Genomic_DNA"/>
</dbReference>
<dbReference type="RefSeq" id="WP_108172005.1">
    <property type="nucleotide sequence ID" value="NZ_QBKQ01000002.1"/>
</dbReference>
<accession>A0A2T6AIF6</accession>
<dbReference type="AlphaFoldDB" id="A0A2T6AIF6"/>
<dbReference type="OrthoDB" id="2084254at2"/>
<evidence type="ECO:0000259" key="1">
    <source>
        <dbReference type="Pfam" id="PF24390"/>
    </source>
</evidence>
<sequence>MDFTEKELKFIKRVEDQIFFYIENGLWSKPNSKSLLNWLSNFKRKKEKLAAYHLLDNFIFYSEDDIIRLLKFGVFEKIFKRKILKEEIKHNYSLDNDHLEELRIDFLKNLFFIPLTKGKPSESSGAMVRYLTNNLNFPEENILNPMRLESKTLNKANNIIIIDDFIGSGKQILDFYNFKKITLDSEELTMREISNKFPNIELEYFCLVSTLDGLHKINNPENFPQNNLRITYSELLDERYKVFGSSSYYFPKDKVEDFKNVLEDLCELNNIELLGYEGLDYALAFHHSIPDCSLPLFYKKNNNWFPLFLNKYSSQDVDI</sequence>
<gene>
    <name evidence="2" type="ORF">C8P64_2118</name>
</gene>
<proteinExistence type="predicted"/>
<name>A0A2T6AIF6_9FLAO</name>
<reference evidence="2 3" key="1">
    <citation type="submission" date="2018-04" db="EMBL/GenBank/DDBJ databases">
        <title>Genomic Encyclopedia of Archaeal and Bacterial Type Strains, Phase II (KMG-II): from individual species to whole genera.</title>
        <authorList>
            <person name="Goeker M."/>
        </authorList>
    </citation>
    <scope>NUCLEOTIDE SEQUENCE [LARGE SCALE GENOMIC DNA]</scope>
    <source>
        <strain evidence="2 3">DSM 23082</strain>
    </source>
</reference>
<comment type="caution">
    <text evidence="2">The sequence shown here is derived from an EMBL/GenBank/DDBJ whole genome shotgun (WGS) entry which is preliminary data.</text>
</comment>
<evidence type="ECO:0000313" key="2">
    <source>
        <dbReference type="EMBL" id="PTX43589.1"/>
    </source>
</evidence>
<evidence type="ECO:0000313" key="3">
    <source>
        <dbReference type="Proteomes" id="UP000244174"/>
    </source>
</evidence>
<organism evidence="2 3">
    <name type="scientific">Christiangramia gaetbulicola</name>
    <dbReference type="NCBI Taxonomy" id="703340"/>
    <lineage>
        <taxon>Bacteria</taxon>
        <taxon>Pseudomonadati</taxon>
        <taxon>Bacteroidota</taxon>
        <taxon>Flavobacteriia</taxon>
        <taxon>Flavobacteriales</taxon>
        <taxon>Flavobacteriaceae</taxon>
        <taxon>Christiangramia</taxon>
    </lineage>
</organism>
<feature type="domain" description="PRTase-CE" evidence="1">
    <location>
        <begin position="37"/>
        <end position="308"/>
    </location>
</feature>
<dbReference type="InterPro" id="IPR056920">
    <property type="entry name" value="PRTase-CE"/>
</dbReference>
<protein>
    <recommendedName>
        <fullName evidence="1">PRTase-CE domain-containing protein</fullName>
    </recommendedName>
</protein>
<dbReference type="Pfam" id="PF24390">
    <property type="entry name" value="PRTase-CE"/>
    <property type="match status" value="1"/>
</dbReference>
<dbReference type="Proteomes" id="UP000244174">
    <property type="component" value="Unassembled WGS sequence"/>
</dbReference>